<reference evidence="6" key="1">
    <citation type="submission" date="2019-12" db="EMBL/GenBank/DDBJ databases">
        <title>Mycobacterium spongiae sp. nov.</title>
        <authorList>
            <person name="Stinear T."/>
        </authorList>
    </citation>
    <scope>NUCLEOTIDE SEQUENCE</scope>
    <source>
        <strain evidence="6">FSD4b-SM</strain>
    </source>
</reference>
<dbReference type="InterPro" id="IPR050300">
    <property type="entry name" value="GDXG_lipolytic_enzyme"/>
</dbReference>
<dbReference type="PANTHER" id="PTHR48081:SF30">
    <property type="entry name" value="ACETYL-HYDROLASE LIPR-RELATED"/>
    <property type="match status" value="1"/>
</dbReference>
<dbReference type="PROSITE" id="PS01174">
    <property type="entry name" value="LIPASE_GDXG_SER"/>
    <property type="match status" value="1"/>
</dbReference>
<dbReference type="Pfam" id="PF07859">
    <property type="entry name" value="Abhydrolase_3"/>
    <property type="match status" value="1"/>
</dbReference>
<evidence type="ECO:0000256" key="1">
    <source>
        <dbReference type="ARBA" id="ARBA00010515"/>
    </source>
</evidence>
<accession>A0A975PWZ8</accession>
<dbReference type="InterPro" id="IPR029058">
    <property type="entry name" value="AB_hydrolase_fold"/>
</dbReference>
<evidence type="ECO:0000256" key="2">
    <source>
        <dbReference type="ARBA" id="ARBA00022801"/>
    </source>
</evidence>
<keyword evidence="2 6" id="KW-0378">Hydrolase</keyword>
<feature type="domain" description="Alpha/beta hydrolase fold-3" evidence="5">
    <location>
        <begin position="100"/>
        <end position="300"/>
    </location>
</feature>
<evidence type="ECO:0000313" key="7">
    <source>
        <dbReference type="Proteomes" id="UP000682202"/>
    </source>
</evidence>
<proteinExistence type="inferred from homology"/>
<dbReference type="EMBL" id="CP046600">
    <property type="protein sequence ID" value="QUR67736.1"/>
    <property type="molecule type" value="Genomic_DNA"/>
</dbReference>
<evidence type="ECO:0000256" key="3">
    <source>
        <dbReference type="PROSITE-ProRule" id="PRU10038"/>
    </source>
</evidence>
<evidence type="ECO:0000259" key="5">
    <source>
        <dbReference type="Pfam" id="PF07859"/>
    </source>
</evidence>
<sequence>MSGPDEIATAAFEPPEPGRSAAVLAAVVRRSLRPVLSGVRPGRRAAGIRRIVVAVERLATRLRVPLGTPVAGASMHRIDLGGCGAEWIAAPRAHVSKPAILYFHGGGFIVGGPQTHRRLVSRLSAVCGGAPVLSVEYRQLPHVSVQASVADCVAAYRYLLRRHPPSEIVVAGDSAGGHLALAVAAAARTLDLPQPAGIAVISPWVDLTADRPRHRNVRRDPYVTPSVLAWIGHLHHVRFGPLRTDLCDPDHDMSGLAPTLIQVGGLEILVADAEALAARLAAVAVPCQLQIYPGQMHVFQLFADILPEARRALREFAAFVDERTRSPASESASHDGPDNPDAPAAAEP</sequence>
<evidence type="ECO:0000256" key="4">
    <source>
        <dbReference type="SAM" id="MobiDB-lite"/>
    </source>
</evidence>
<dbReference type="PANTHER" id="PTHR48081">
    <property type="entry name" value="AB HYDROLASE SUPERFAMILY PROTEIN C4A8.06C"/>
    <property type="match status" value="1"/>
</dbReference>
<comment type="similarity">
    <text evidence="1">Belongs to the 'GDXG' lipolytic enzyme family.</text>
</comment>
<dbReference type="GO" id="GO:0004806">
    <property type="term" value="F:triacylglycerol lipase activity"/>
    <property type="evidence" value="ECO:0007669"/>
    <property type="project" value="TreeGrafter"/>
</dbReference>
<gene>
    <name evidence="6" type="ORF">F6B93_12055</name>
</gene>
<organism evidence="6 7">
    <name type="scientific">Mycobacterium spongiae</name>
    <dbReference type="NCBI Taxonomy" id="886343"/>
    <lineage>
        <taxon>Bacteria</taxon>
        <taxon>Bacillati</taxon>
        <taxon>Actinomycetota</taxon>
        <taxon>Actinomycetes</taxon>
        <taxon>Mycobacteriales</taxon>
        <taxon>Mycobacteriaceae</taxon>
        <taxon>Mycobacterium</taxon>
    </lineage>
</organism>
<dbReference type="Gene3D" id="3.40.50.1820">
    <property type="entry name" value="alpha/beta hydrolase"/>
    <property type="match status" value="1"/>
</dbReference>
<dbReference type="RefSeq" id="WP_211695309.1">
    <property type="nucleotide sequence ID" value="NZ_CP046600.1"/>
</dbReference>
<feature type="active site" evidence="3">
    <location>
        <position position="174"/>
    </location>
</feature>
<evidence type="ECO:0000313" key="6">
    <source>
        <dbReference type="EMBL" id="QUR67736.1"/>
    </source>
</evidence>
<name>A0A975PWZ8_9MYCO</name>
<dbReference type="SUPFAM" id="SSF53474">
    <property type="entry name" value="alpha/beta-Hydrolases"/>
    <property type="match status" value="1"/>
</dbReference>
<dbReference type="KEGG" id="mspg:F6B93_12055"/>
<keyword evidence="7" id="KW-1185">Reference proteome</keyword>
<protein>
    <submittedName>
        <fullName evidence="6">Alpha/beta hydrolase fold domain-containing protein</fullName>
    </submittedName>
</protein>
<dbReference type="Proteomes" id="UP000682202">
    <property type="component" value="Chromosome"/>
</dbReference>
<dbReference type="InterPro" id="IPR013094">
    <property type="entry name" value="AB_hydrolase_3"/>
</dbReference>
<feature type="region of interest" description="Disordered" evidence="4">
    <location>
        <begin position="323"/>
        <end position="348"/>
    </location>
</feature>
<dbReference type="AlphaFoldDB" id="A0A975PWZ8"/>
<dbReference type="InterPro" id="IPR033140">
    <property type="entry name" value="Lipase_GDXG_put_SER_AS"/>
</dbReference>
<feature type="compositionally biased region" description="Low complexity" evidence="4">
    <location>
        <begin position="339"/>
        <end position="348"/>
    </location>
</feature>